<dbReference type="InterPro" id="IPR029044">
    <property type="entry name" value="Nucleotide-diphossugar_trans"/>
</dbReference>
<dbReference type="EC" id="2.4.-.-" evidence="8"/>
<keyword evidence="6" id="KW-1133">Transmembrane helix</keyword>
<keyword evidence="4 8" id="KW-0808">Transferase</keyword>
<comment type="cofactor">
    <cofactor evidence="1">
        <name>Mg(2+)</name>
        <dbReference type="ChEBI" id="CHEBI:18420"/>
    </cofactor>
</comment>
<sequence length="571" mass="63054">MNLLSWLVVLLVFLLAAFKTEKPKKYMKVSVIIPAFNEEETVANVIKVVKKVKYVDEVIVVNDGSTDRTESEAKSAGAIVINHEVNRGKGEALTTGYKKSDSDIIAFIDADIHNLTSKKVDAMIRPILEGKTDITKTKFARESGRVTELTAKPLLNFFFPEISFEQPLSGQFAAKRAVLKKIDFEKDYGVDVGIVIDADVLGISVEEVDIGEIEHDMSPLSDLNLMANEVVRTIIDRANKYGRVVMIDEIGYFIRMSIVGLSLIILGLFAIFFVKPIPLAVGVIVSIVGLIIAICYIIKVIIKSVVIYRKAPTGNLIKSFIKVHFPLIISVIILILMISTFIGAATFEEGTISIEPSSRNLIIFADDSNNTISVRGPYTVDSAIENETDVIRMPSDSLQTLGMNYGDTLVVNGVPYVINDTRNGEGDILRLPIDAKNTLNLEDGDVLQDSRLSQIFEGTVVHHIFNKGNVSLDESYIISPKGGNSYSYSIYLDNESIANSTAIFGDNSTYAVALNQEEIGTIDYQNASFTNNTQSFYYDGHVIEIKFENSTVNSIKHITNINQGFFINLNL</sequence>
<keyword evidence="6" id="KW-0472">Membrane</keyword>
<accession>D2ZNT6</accession>
<dbReference type="AlphaFoldDB" id="D2ZNT6"/>
<feature type="transmembrane region" description="Helical" evidence="6">
    <location>
        <begin position="281"/>
        <end position="307"/>
    </location>
</feature>
<dbReference type="Pfam" id="PF00535">
    <property type="entry name" value="Glycos_transf_2"/>
    <property type="match status" value="1"/>
</dbReference>
<evidence type="ECO:0000256" key="5">
    <source>
        <dbReference type="ARBA" id="ARBA00022842"/>
    </source>
</evidence>
<keyword evidence="5" id="KW-0460">Magnesium</keyword>
<dbReference type="Gene3D" id="3.90.550.10">
    <property type="entry name" value="Spore Coat Polysaccharide Biosynthesis Protein SpsA, Chain A"/>
    <property type="match status" value="1"/>
</dbReference>
<protein>
    <submittedName>
        <fullName evidence="8">Glycosyltransferase, group 2 family protein</fullName>
        <ecNumber evidence="8">2.4.-.-</ecNumber>
    </submittedName>
</protein>
<evidence type="ECO:0000259" key="7">
    <source>
        <dbReference type="Pfam" id="PF00535"/>
    </source>
</evidence>
<evidence type="ECO:0000256" key="3">
    <source>
        <dbReference type="ARBA" id="ARBA00022676"/>
    </source>
</evidence>
<evidence type="ECO:0000256" key="4">
    <source>
        <dbReference type="ARBA" id="ARBA00022679"/>
    </source>
</evidence>
<feature type="transmembrane region" description="Helical" evidence="6">
    <location>
        <begin position="252"/>
        <end position="274"/>
    </location>
</feature>
<dbReference type="CDD" id="cd04179">
    <property type="entry name" value="DPM_DPG-synthase_like"/>
    <property type="match status" value="1"/>
</dbReference>
<feature type="transmembrane region" description="Helical" evidence="6">
    <location>
        <begin position="327"/>
        <end position="347"/>
    </location>
</feature>
<gene>
    <name evidence="8" type="ORF">METSMIF1_02493</name>
</gene>
<comment type="similarity">
    <text evidence="2">Belongs to the glycosyltransferase 2 family.</text>
</comment>
<dbReference type="InterPro" id="IPR050256">
    <property type="entry name" value="Glycosyltransferase_2"/>
</dbReference>
<dbReference type="PANTHER" id="PTHR48090:SF10">
    <property type="entry name" value="GLUCOSYL-3-PHOSPHOGLYCERATE SYNTHASE"/>
    <property type="match status" value="1"/>
</dbReference>
<reference evidence="8 9" key="1">
    <citation type="submission" date="2010-01" db="EMBL/GenBank/DDBJ databases">
        <authorList>
            <person name="Weinstock G."/>
            <person name="Sodergren E."/>
            <person name="Clifton S."/>
            <person name="Fulton L."/>
            <person name="Fulton B."/>
            <person name="Courtney L."/>
            <person name="Fronick C."/>
            <person name="Harrison M."/>
            <person name="Strong C."/>
            <person name="Farmer C."/>
            <person name="Delahaunty K."/>
            <person name="Markovic C."/>
            <person name="Hall O."/>
            <person name="Minx P."/>
            <person name="Tomlinson C."/>
            <person name="Mitreva M."/>
            <person name="Nelson J."/>
            <person name="Hou S."/>
            <person name="Wollam A."/>
            <person name="Pepin K.H."/>
            <person name="Johnson M."/>
            <person name="Bhonagiri V."/>
            <person name="Nash W.E."/>
            <person name="Warren W."/>
            <person name="Chinwalla A."/>
            <person name="Mardis E.R."/>
            <person name="Wilson R.K."/>
        </authorList>
    </citation>
    <scope>NUCLEOTIDE SEQUENCE [LARGE SCALE GENOMIC DNA]</scope>
    <source>
        <strain evidence="8 9">DSM 2374</strain>
    </source>
</reference>
<organism evidence="8 9">
    <name type="scientific">Methanobrevibacter smithii DSM 2374</name>
    <dbReference type="NCBI Taxonomy" id="521002"/>
    <lineage>
        <taxon>Archaea</taxon>
        <taxon>Methanobacteriati</taxon>
        <taxon>Methanobacteriota</taxon>
        <taxon>Methanomada group</taxon>
        <taxon>Methanobacteria</taxon>
        <taxon>Methanobacteriales</taxon>
        <taxon>Methanobacteriaceae</taxon>
        <taxon>Methanobrevibacter</taxon>
    </lineage>
</organism>
<comment type="caution">
    <text evidence="8">The sequence shown here is derived from an EMBL/GenBank/DDBJ whole genome shotgun (WGS) entry which is preliminary data.</text>
</comment>
<evidence type="ECO:0000256" key="6">
    <source>
        <dbReference type="SAM" id="Phobius"/>
    </source>
</evidence>
<dbReference type="SUPFAM" id="SSF53448">
    <property type="entry name" value="Nucleotide-diphospho-sugar transferases"/>
    <property type="match status" value="1"/>
</dbReference>
<evidence type="ECO:0000256" key="1">
    <source>
        <dbReference type="ARBA" id="ARBA00001946"/>
    </source>
</evidence>
<evidence type="ECO:0000256" key="2">
    <source>
        <dbReference type="ARBA" id="ARBA00006739"/>
    </source>
</evidence>
<evidence type="ECO:0000313" key="8">
    <source>
        <dbReference type="EMBL" id="EFC92933.1"/>
    </source>
</evidence>
<keyword evidence="3 8" id="KW-0328">Glycosyltransferase</keyword>
<dbReference type="InterPro" id="IPR001173">
    <property type="entry name" value="Glyco_trans_2-like"/>
</dbReference>
<dbReference type="PANTHER" id="PTHR48090">
    <property type="entry name" value="UNDECAPRENYL-PHOSPHATE 4-DEOXY-4-FORMAMIDO-L-ARABINOSE TRANSFERASE-RELATED"/>
    <property type="match status" value="1"/>
</dbReference>
<dbReference type="GO" id="GO:0016757">
    <property type="term" value="F:glycosyltransferase activity"/>
    <property type="evidence" value="ECO:0007669"/>
    <property type="project" value="UniProtKB-KW"/>
</dbReference>
<keyword evidence="6" id="KW-0812">Transmembrane</keyword>
<proteinExistence type="inferred from homology"/>
<feature type="domain" description="Glycosyltransferase 2-like" evidence="7">
    <location>
        <begin position="30"/>
        <end position="158"/>
    </location>
</feature>
<dbReference type="HOGENOM" id="CLU_478695_0_0_2"/>
<evidence type="ECO:0000313" key="9">
    <source>
        <dbReference type="Proteomes" id="UP000004028"/>
    </source>
</evidence>
<dbReference type="EMBL" id="ABYV02000006">
    <property type="protein sequence ID" value="EFC92933.1"/>
    <property type="molecule type" value="Genomic_DNA"/>
</dbReference>
<name>D2ZNT6_METSM</name>
<dbReference type="PATRIC" id="fig|521002.11.peg.481"/>
<dbReference type="Proteomes" id="UP000004028">
    <property type="component" value="Unassembled WGS sequence"/>
</dbReference>